<evidence type="ECO:0000313" key="1">
    <source>
        <dbReference type="EMBL" id="KJY71408.1"/>
    </source>
</evidence>
<accession>A0A837G584</accession>
<name>A0A837G584_9VIBR</name>
<dbReference type="AlphaFoldDB" id="A0A837G584"/>
<sequence>MDKQVLTNKFQVHYYFNDDSHSMDALVRHQCEAEIIAILFEVATTIDENIQIESEAHQEGGLRDIWKVANANAGILSVIVGIASLAIPLLPKSDSELERLQKEELRLSIEERKLRIEKLKAEVKSERVTPETVSKVAEVVNENYKVITRRSNLFKYLSAYPKVTKIGINGLTESGSDAMPELHISRAVFKKFVLPSHRLPIQTIDDAVIEIVSPVLRQGNYRWKGIWQGQNISFTMKDISFKQDVLSKQISFQHGSSIRCVMNIRSKLDHIGEIVITSFSVETVLEHGHGVGSHETPQGSAYHHRRSLEAAQGDLFETS</sequence>
<organism evidence="1">
    <name type="scientific">Vibrio coralliilyticus</name>
    <dbReference type="NCBI Taxonomy" id="190893"/>
    <lineage>
        <taxon>Bacteria</taxon>
        <taxon>Pseudomonadati</taxon>
        <taxon>Pseudomonadota</taxon>
        <taxon>Gammaproteobacteria</taxon>
        <taxon>Vibrionales</taxon>
        <taxon>Vibrionaceae</taxon>
        <taxon>Vibrio</taxon>
    </lineage>
</organism>
<comment type="caution">
    <text evidence="1">The sequence shown here is derived from an EMBL/GenBank/DDBJ whole genome shotgun (WGS) entry which is preliminary data.</text>
</comment>
<reference evidence="1" key="1">
    <citation type="journal article" date="2015" name="BMC Genomics">
        <title>Genome mining reveals unlocked bioactive potential of marine Gram-negative bacteria.</title>
        <authorList>
            <person name="Machado H."/>
            <person name="Sonnenschein E.C."/>
            <person name="Melchiorsen J."/>
            <person name="Gram L."/>
        </authorList>
    </citation>
    <scope>NUCLEOTIDE SEQUENCE</scope>
    <source>
        <strain evidence="1">S2052</strain>
    </source>
</reference>
<proteinExistence type="predicted"/>
<dbReference type="EMBL" id="JXXR01000016">
    <property type="protein sequence ID" value="KJY71408.1"/>
    <property type="molecule type" value="Genomic_DNA"/>
</dbReference>
<protein>
    <submittedName>
        <fullName evidence="1">Uncharacterized protein</fullName>
    </submittedName>
</protein>
<gene>
    <name evidence="1" type="ORF">TW71_15470</name>
</gene>